<dbReference type="InterPro" id="IPR014553">
    <property type="entry name" value="Aminopept"/>
</dbReference>
<organism evidence="2 3">
    <name type="scientific">Marinobacter nauticus</name>
    <name type="common">Marinobacter hydrocarbonoclasticus</name>
    <name type="synonym">Marinobacter aquaeolei</name>
    <dbReference type="NCBI Taxonomy" id="2743"/>
    <lineage>
        <taxon>Bacteria</taxon>
        <taxon>Pseudomonadati</taxon>
        <taxon>Pseudomonadota</taxon>
        <taxon>Gammaproteobacteria</taxon>
        <taxon>Pseudomonadales</taxon>
        <taxon>Marinobacteraceae</taxon>
        <taxon>Marinobacter</taxon>
    </lineage>
</organism>
<protein>
    <submittedName>
        <fullName evidence="1 2">Aminopeptidase</fullName>
    </submittedName>
</protein>
<dbReference type="PIRSF" id="PIRSF029285">
    <property type="entry name" value="Aminopept"/>
    <property type="match status" value="1"/>
</dbReference>
<dbReference type="Proteomes" id="UP000253065">
    <property type="component" value="Unassembled WGS sequence"/>
</dbReference>
<keyword evidence="4" id="KW-1185">Reference proteome</keyword>
<evidence type="ECO:0000313" key="3">
    <source>
        <dbReference type="Proteomes" id="UP000252795"/>
    </source>
</evidence>
<dbReference type="RefSeq" id="WP_113879143.1">
    <property type="nucleotide sequence ID" value="NZ_QNSA01000002.1"/>
</dbReference>
<dbReference type="Pfam" id="PF10023">
    <property type="entry name" value="Aminopep"/>
    <property type="match status" value="1"/>
</dbReference>
<dbReference type="Proteomes" id="UP000252795">
    <property type="component" value="Unassembled WGS sequence"/>
</dbReference>
<keyword evidence="2" id="KW-0031">Aminopeptidase</keyword>
<keyword evidence="2" id="KW-0645">Protease</keyword>
<dbReference type="AlphaFoldDB" id="A0A368V7D0"/>
<sequence>MRQLSQIYLLLLLVTPLSGCTTIGYYGQAIGGHVSLMMKARPIHQVITAPETDPELRRQLELAAQARAFAAQELALPVDDVFSEYVALGRPWVVVNLVAVPEFSLTPHQWCYPFVGCQSYRGYFQLADARQEQTAFRERHYDTFIGAVTAYSTLGWFDDPLHTGFTSLADDRMVALMFHELAHRVLYINGDTAFNESFATAVELEGLRLWLQQQGAPEGFERALARLQHRQQTLALVDATSEQLQQLYASQNQMDKSMLRAHKAQLLDELARNYANLARQYEEPGPFGPPPVQLNNAQLALFRQYNQHVPAFRQMLKELNYRFHDFYRAAEELSRQPADSRSAQLKLLSERFVENL</sequence>
<dbReference type="GO" id="GO:0004177">
    <property type="term" value="F:aminopeptidase activity"/>
    <property type="evidence" value="ECO:0007669"/>
    <property type="project" value="UniProtKB-KW"/>
</dbReference>
<evidence type="ECO:0000313" key="4">
    <source>
        <dbReference type="Proteomes" id="UP000253065"/>
    </source>
</evidence>
<evidence type="ECO:0000313" key="1">
    <source>
        <dbReference type="EMBL" id="RBP76136.1"/>
    </source>
</evidence>
<evidence type="ECO:0000313" key="2">
    <source>
        <dbReference type="EMBL" id="RCW37009.1"/>
    </source>
</evidence>
<dbReference type="EMBL" id="QNSA01000002">
    <property type="protein sequence ID" value="RBP76136.1"/>
    <property type="molecule type" value="Genomic_DNA"/>
</dbReference>
<gene>
    <name evidence="2" type="ORF">DET51_102155</name>
    <name evidence="1" type="ORF">DET64_102155</name>
</gene>
<keyword evidence="2" id="KW-0378">Hydrolase</keyword>
<comment type="caution">
    <text evidence="2">The sequence shown here is derived from an EMBL/GenBank/DDBJ whole genome shotgun (WGS) entry which is preliminary data.</text>
</comment>
<reference evidence="2 3" key="1">
    <citation type="submission" date="2018-07" db="EMBL/GenBank/DDBJ databases">
        <title>Freshwater and sediment microbial communities from various areas in North America, analyzing microbe dynamics in response to fracking.</title>
        <authorList>
            <person name="Lamendella R."/>
        </authorList>
    </citation>
    <scope>NUCLEOTIDE SEQUENCE [LARGE SCALE GENOMIC DNA]</scope>
    <source>
        <strain evidence="2 3">114E</strain>
        <strain evidence="1 4">114E_o</strain>
    </source>
</reference>
<proteinExistence type="predicted"/>
<accession>A0A368V7D0</accession>
<name>A0A368V7D0_MARNT</name>
<dbReference type="EMBL" id="QPJB01000002">
    <property type="protein sequence ID" value="RCW37009.1"/>
    <property type="molecule type" value="Genomic_DNA"/>
</dbReference>